<accession>A0A1V2I8S6</accession>
<keyword evidence="2" id="KW-1185">Reference proteome</keyword>
<reference evidence="2" key="1">
    <citation type="submission" date="2016-10" db="EMBL/GenBank/DDBJ databases">
        <title>Frankia sp. NRRL B-16386 Genome sequencing.</title>
        <authorList>
            <person name="Ghodhbane-Gtari F."/>
            <person name="Swanson E."/>
            <person name="Gueddou A."/>
            <person name="Hezbri K."/>
            <person name="Ktari K."/>
            <person name="Nouioui I."/>
            <person name="Morris K."/>
            <person name="Simpson S."/>
            <person name="Abebe-Akele F."/>
            <person name="Thomas K."/>
            <person name="Gtari M."/>
            <person name="Tisa L.S."/>
        </authorList>
    </citation>
    <scope>NUCLEOTIDE SEQUENCE [LARGE SCALE GENOMIC DNA]</scope>
    <source>
        <strain evidence="2">NRRL B-16386</strain>
    </source>
</reference>
<dbReference type="STRING" id="1834516.BL253_18435"/>
<organism evidence="1 2">
    <name type="scientific">Pseudofrankia asymbiotica</name>
    <dbReference type="NCBI Taxonomy" id="1834516"/>
    <lineage>
        <taxon>Bacteria</taxon>
        <taxon>Bacillati</taxon>
        <taxon>Actinomycetota</taxon>
        <taxon>Actinomycetes</taxon>
        <taxon>Frankiales</taxon>
        <taxon>Frankiaceae</taxon>
        <taxon>Pseudofrankia</taxon>
    </lineage>
</organism>
<evidence type="ECO:0000313" key="2">
    <source>
        <dbReference type="Proteomes" id="UP000188929"/>
    </source>
</evidence>
<sequence>MPTLDGRPVEPGSMIEFVTAYVFGSGTAAGKIMPGSRFTIEGVDDTDYSDPMWGDARDEDEGPARLLIRVVADGVSRMIGVPCDPAIIRAVTVRSRAQA</sequence>
<dbReference type="EMBL" id="MOMC01000037">
    <property type="protein sequence ID" value="ONH28817.1"/>
    <property type="molecule type" value="Genomic_DNA"/>
</dbReference>
<name>A0A1V2I8S6_9ACTN</name>
<gene>
    <name evidence="1" type="ORF">BL253_18435</name>
</gene>
<dbReference type="AlphaFoldDB" id="A0A1V2I8S6"/>
<evidence type="ECO:0000313" key="1">
    <source>
        <dbReference type="EMBL" id="ONH28817.1"/>
    </source>
</evidence>
<protein>
    <submittedName>
        <fullName evidence="1">Uncharacterized protein</fullName>
    </submittedName>
</protein>
<comment type="caution">
    <text evidence="1">The sequence shown here is derived from an EMBL/GenBank/DDBJ whole genome shotgun (WGS) entry which is preliminary data.</text>
</comment>
<dbReference type="RefSeq" id="WP_076818408.1">
    <property type="nucleotide sequence ID" value="NZ_MOMC01000037.1"/>
</dbReference>
<dbReference type="Proteomes" id="UP000188929">
    <property type="component" value="Unassembled WGS sequence"/>
</dbReference>
<proteinExistence type="predicted"/>